<dbReference type="HOGENOM" id="CLU_2737299_0_0_5"/>
<gene>
    <name evidence="1" type="ORF">BN77_p11557</name>
</gene>
<evidence type="ECO:0000313" key="2">
    <source>
        <dbReference type="Proteomes" id="UP000009319"/>
    </source>
</evidence>
<dbReference type="Proteomes" id="UP000009319">
    <property type="component" value="Unassembled WGS sequence"/>
</dbReference>
<sequence>MTAGFRVCREHLFILIPSKRPALSIHENTKSFQQFSGVAVRTAFLLLGNLQSENVNAALTSVTLIAKGTVR</sequence>
<organism evidence="1 2">
    <name type="scientific">Rhizobium mesoamericanum STM3625</name>
    <dbReference type="NCBI Taxonomy" id="1211777"/>
    <lineage>
        <taxon>Bacteria</taxon>
        <taxon>Pseudomonadati</taxon>
        <taxon>Pseudomonadota</taxon>
        <taxon>Alphaproteobacteria</taxon>
        <taxon>Hyphomicrobiales</taxon>
        <taxon>Rhizobiaceae</taxon>
        <taxon>Rhizobium/Agrobacterium group</taxon>
        <taxon>Rhizobium</taxon>
    </lineage>
</organism>
<protein>
    <submittedName>
        <fullName evidence="1">Uncharacterized protein</fullName>
    </submittedName>
</protein>
<dbReference type="AlphaFoldDB" id="K0Q3E3"/>
<proteinExistence type="predicted"/>
<comment type="caution">
    <text evidence="1">The sequence shown here is derived from an EMBL/GenBank/DDBJ whole genome shotgun (WGS) entry which is preliminary data.</text>
</comment>
<accession>K0Q3E3</accession>
<keyword evidence="2" id="KW-1185">Reference proteome</keyword>
<evidence type="ECO:0000313" key="1">
    <source>
        <dbReference type="EMBL" id="CCM78862.1"/>
    </source>
</evidence>
<name>K0Q3E3_9HYPH</name>
<dbReference type="EMBL" id="CANI01000039">
    <property type="protein sequence ID" value="CCM78862.1"/>
    <property type="molecule type" value="Genomic_DNA"/>
</dbReference>
<dbReference type="STRING" id="1211777.BN77_p11557"/>
<reference evidence="1 2" key="1">
    <citation type="journal article" date="2013" name="Genome Announc.">
        <title>Draft Genome Sequence of Rhizobium mesoamericanum STM3625, a Nitrogen-Fixing Symbiont of Mimosa pudica Isolated in French Guiana (South America).</title>
        <authorList>
            <person name="Moulin L."/>
            <person name="Mornico D."/>
            <person name="Melkonian R."/>
            <person name="Klonowska A."/>
        </authorList>
    </citation>
    <scope>NUCLEOTIDE SEQUENCE [LARGE SCALE GENOMIC DNA]</scope>
    <source>
        <strain evidence="1 2">STM3625</strain>
    </source>
</reference>